<dbReference type="EMBL" id="MHJL01000034">
    <property type="protein sequence ID" value="OGY66832.1"/>
    <property type="molecule type" value="Genomic_DNA"/>
</dbReference>
<evidence type="ECO:0000256" key="3">
    <source>
        <dbReference type="ARBA" id="ARBA00022475"/>
    </source>
</evidence>
<dbReference type="InterPro" id="IPR003004">
    <property type="entry name" value="GspF/PilC"/>
</dbReference>
<evidence type="ECO:0000256" key="2">
    <source>
        <dbReference type="ARBA" id="ARBA00005745"/>
    </source>
</evidence>
<protein>
    <recommendedName>
        <fullName evidence="8">Type II secretion system protein GspF domain-containing protein</fullName>
    </recommendedName>
</protein>
<comment type="similarity">
    <text evidence="2">Belongs to the GSP F family.</text>
</comment>
<dbReference type="AlphaFoldDB" id="A0A1G1ZQL5"/>
<keyword evidence="6 7" id="KW-0472">Membrane</keyword>
<dbReference type="STRING" id="1798409.A3I24_04040"/>
<dbReference type="InterPro" id="IPR018076">
    <property type="entry name" value="T2SS_GspF_dom"/>
</dbReference>
<keyword evidence="3" id="KW-1003">Cell membrane</keyword>
<dbReference type="PANTHER" id="PTHR30012:SF0">
    <property type="entry name" value="TYPE II SECRETION SYSTEM PROTEIN F-RELATED"/>
    <property type="match status" value="1"/>
</dbReference>
<proteinExistence type="inferred from homology"/>
<evidence type="ECO:0000259" key="8">
    <source>
        <dbReference type="Pfam" id="PF00482"/>
    </source>
</evidence>
<evidence type="ECO:0000256" key="1">
    <source>
        <dbReference type="ARBA" id="ARBA00004651"/>
    </source>
</evidence>
<sequence length="402" mass="44142">MRFKYTASQLDGKLVEGEIESQSTTEILVFLGRKGLRPVSITPLKGIKTGKKLVFFGQSVSVTDKVFLTKYISLMLSVGTDLLRAIDILVKDFNKPVLRGLLQEIKSSLEKGQPFYATFEKYPKYFSPVFVNLVKAGEASGNLEIVFQDLSISLQRDKELQTKIRSALFYPALLFALSIVILVFLVTFAIPKIAEVFGSSGVQPPLFSRVVFVVGLFLNQYIWFILGGLAVLIVAALLFFRSVSGYRVLNYLFNIVPVVGAVSKKIALQRFAGTLSILMRSGLPIIKALEITADTLNHHDLSKALKRIANEGISKGLTLGEAFRREAAFPAVVSNLVAISEKAGHLDGILKTLSDFYDSEIDSSLKVLVSFLEPALLLMIGVVVGLIALSIIVPIYQLVGQF</sequence>
<keyword evidence="5 7" id="KW-1133">Transmembrane helix</keyword>
<comment type="caution">
    <text evidence="9">The sequence shown here is derived from an EMBL/GenBank/DDBJ whole genome shotgun (WGS) entry which is preliminary data.</text>
</comment>
<organism evidence="9 10">
    <name type="scientific">Candidatus Harrisonbacteria bacterium RIFCSPLOWO2_02_FULL_41_13b</name>
    <dbReference type="NCBI Taxonomy" id="1798409"/>
    <lineage>
        <taxon>Bacteria</taxon>
        <taxon>Candidatus Harrisoniibacteriota</taxon>
    </lineage>
</organism>
<dbReference type="GO" id="GO:0005886">
    <property type="term" value="C:plasma membrane"/>
    <property type="evidence" value="ECO:0007669"/>
    <property type="project" value="UniProtKB-SubCell"/>
</dbReference>
<evidence type="ECO:0000256" key="7">
    <source>
        <dbReference type="SAM" id="Phobius"/>
    </source>
</evidence>
<gene>
    <name evidence="9" type="ORF">A3I24_04040</name>
</gene>
<feature type="domain" description="Type II secretion system protein GspF" evidence="8">
    <location>
        <begin position="69"/>
        <end position="191"/>
    </location>
</feature>
<dbReference type="InterPro" id="IPR042094">
    <property type="entry name" value="T2SS_GspF_sf"/>
</dbReference>
<name>A0A1G1ZQL5_9BACT</name>
<reference evidence="9 10" key="1">
    <citation type="journal article" date="2016" name="Nat. Commun.">
        <title>Thousands of microbial genomes shed light on interconnected biogeochemical processes in an aquifer system.</title>
        <authorList>
            <person name="Anantharaman K."/>
            <person name="Brown C.T."/>
            <person name="Hug L.A."/>
            <person name="Sharon I."/>
            <person name="Castelle C.J."/>
            <person name="Probst A.J."/>
            <person name="Thomas B.C."/>
            <person name="Singh A."/>
            <person name="Wilkins M.J."/>
            <person name="Karaoz U."/>
            <person name="Brodie E.L."/>
            <person name="Williams K.H."/>
            <person name="Hubbard S.S."/>
            <person name="Banfield J.F."/>
        </authorList>
    </citation>
    <scope>NUCLEOTIDE SEQUENCE [LARGE SCALE GENOMIC DNA]</scope>
</reference>
<dbReference type="PANTHER" id="PTHR30012">
    <property type="entry name" value="GENERAL SECRETION PATHWAY PROTEIN"/>
    <property type="match status" value="1"/>
</dbReference>
<dbReference type="Gene3D" id="1.20.81.30">
    <property type="entry name" value="Type II secretion system (T2SS), domain F"/>
    <property type="match status" value="2"/>
</dbReference>
<evidence type="ECO:0000313" key="10">
    <source>
        <dbReference type="Proteomes" id="UP000177690"/>
    </source>
</evidence>
<keyword evidence="4 7" id="KW-0812">Transmembrane</keyword>
<dbReference type="PRINTS" id="PR00812">
    <property type="entry name" value="BCTERIALGSPF"/>
</dbReference>
<dbReference type="Proteomes" id="UP000177690">
    <property type="component" value="Unassembled WGS sequence"/>
</dbReference>
<evidence type="ECO:0000256" key="5">
    <source>
        <dbReference type="ARBA" id="ARBA00022989"/>
    </source>
</evidence>
<evidence type="ECO:0000256" key="4">
    <source>
        <dbReference type="ARBA" id="ARBA00022692"/>
    </source>
</evidence>
<evidence type="ECO:0000256" key="6">
    <source>
        <dbReference type="ARBA" id="ARBA00023136"/>
    </source>
</evidence>
<dbReference type="Pfam" id="PF00482">
    <property type="entry name" value="T2SSF"/>
    <property type="match status" value="2"/>
</dbReference>
<comment type="subcellular location">
    <subcellularLocation>
        <location evidence="1">Cell membrane</location>
        <topology evidence="1">Multi-pass membrane protein</topology>
    </subcellularLocation>
</comment>
<feature type="transmembrane region" description="Helical" evidence="7">
    <location>
        <begin position="168"/>
        <end position="190"/>
    </location>
</feature>
<accession>A0A1G1ZQL5</accession>
<evidence type="ECO:0000313" key="9">
    <source>
        <dbReference type="EMBL" id="OGY66832.1"/>
    </source>
</evidence>
<feature type="domain" description="Type II secretion system protein GspF" evidence="8">
    <location>
        <begin position="271"/>
        <end position="394"/>
    </location>
</feature>
<feature type="transmembrane region" description="Helical" evidence="7">
    <location>
        <begin position="375"/>
        <end position="399"/>
    </location>
</feature>
<feature type="transmembrane region" description="Helical" evidence="7">
    <location>
        <begin position="210"/>
        <end position="240"/>
    </location>
</feature>